<keyword evidence="2" id="KW-0812">Transmembrane</keyword>
<accession>A0A8K0ETV0</accession>
<name>A0A8K0ETV0_BRALA</name>
<gene>
    <name evidence="4" type="primary">Hypp3909</name>
    <name evidence="4" type="ORF">BLAG_LOCUS21477</name>
</gene>
<dbReference type="Pfam" id="PF07679">
    <property type="entry name" value="I-set"/>
    <property type="match status" value="1"/>
</dbReference>
<feature type="transmembrane region" description="Helical" evidence="2">
    <location>
        <begin position="149"/>
        <end position="172"/>
    </location>
</feature>
<dbReference type="OrthoDB" id="10062932at2759"/>
<evidence type="ECO:0000259" key="3">
    <source>
        <dbReference type="PROSITE" id="PS50835"/>
    </source>
</evidence>
<evidence type="ECO:0000313" key="5">
    <source>
        <dbReference type="Proteomes" id="UP000838412"/>
    </source>
</evidence>
<dbReference type="InterPro" id="IPR007110">
    <property type="entry name" value="Ig-like_dom"/>
</dbReference>
<reference evidence="4" key="1">
    <citation type="submission" date="2022-01" db="EMBL/GenBank/DDBJ databases">
        <authorList>
            <person name="Braso-Vives M."/>
        </authorList>
    </citation>
    <scope>NUCLEOTIDE SEQUENCE</scope>
</reference>
<feature type="domain" description="Ig-like" evidence="3">
    <location>
        <begin position="49"/>
        <end position="125"/>
    </location>
</feature>
<keyword evidence="2" id="KW-1133">Transmembrane helix</keyword>
<feature type="region of interest" description="Disordered" evidence="1">
    <location>
        <begin position="179"/>
        <end position="258"/>
    </location>
</feature>
<feature type="compositionally biased region" description="Basic residues" evidence="1">
    <location>
        <begin position="246"/>
        <end position="258"/>
    </location>
</feature>
<dbReference type="InterPro" id="IPR013098">
    <property type="entry name" value="Ig_I-set"/>
</dbReference>
<evidence type="ECO:0000256" key="1">
    <source>
        <dbReference type="SAM" id="MobiDB-lite"/>
    </source>
</evidence>
<proteinExistence type="predicted"/>
<evidence type="ECO:0000256" key="2">
    <source>
        <dbReference type="SAM" id="Phobius"/>
    </source>
</evidence>
<dbReference type="PROSITE" id="PS50835">
    <property type="entry name" value="IG_LIKE"/>
    <property type="match status" value="1"/>
</dbReference>
<dbReference type="SUPFAM" id="SSF48726">
    <property type="entry name" value="Immunoglobulin"/>
    <property type="match status" value="1"/>
</dbReference>
<dbReference type="Proteomes" id="UP000838412">
    <property type="component" value="Chromosome 6"/>
</dbReference>
<dbReference type="Gene3D" id="2.60.40.10">
    <property type="entry name" value="Immunoglobulins"/>
    <property type="match status" value="1"/>
</dbReference>
<organism evidence="4 5">
    <name type="scientific">Branchiostoma lanceolatum</name>
    <name type="common">Common lancelet</name>
    <name type="synonym">Amphioxus lanceolatum</name>
    <dbReference type="NCBI Taxonomy" id="7740"/>
    <lineage>
        <taxon>Eukaryota</taxon>
        <taxon>Metazoa</taxon>
        <taxon>Chordata</taxon>
        <taxon>Cephalochordata</taxon>
        <taxon>Leptocardii</taxon>
        <taxon>Amphioxiformes</taxon>
        <taxon>Branchiostomatidae</taxon>
        <taxon>Branchiostoma</taxon>
    </lineage>
</organism>
<keyword evidence="5" id="KW-1185">Reference proteome</keyword>
<dbReference type="EMBL" id="OV696691">
    <property type="protein sequence ID" value="CAH1268578.1"/>
    <property type="molecule type" value="Genomic_DNA"/>
</dbReference>
<protein>
    <submittedName>
        <fullName evidence="4">Hypp3909 protein</fullName>
    </submittedName>
</protein>
<evidence type="ECO:0000313" key="4">
    <source>
        <dbReference type="EMBL" id="CAH1268578.1"/>
    </source>
</evidence>
<keyword evidence="2" id="KW-0472">Membrane</keyword>
<dbReference type="InterPro" id="IPR013783">
    <property type="entry name" value="Ig-like_fold"/>
</dbReference>
<dbReference type="InterPro" id="IPR036179">
    <property type="entry name" value="Ig-like_dom_sf"/>
</dbReference>
<sequence>MLSRLVVGNMAGGWTELLCLLCIARFAAGELKQLDRFRYVANFPLTKDVALRCNADLMVQYVPTAAVRWLKGKNEMGEQFDARMRVDDTHTLHIKALEAEDSGVYACVVAFPGGTEVISSEIALSAGDKNQEFVSWLKHKGSPGGARNVWALSAASCVIITLLWVIIILITCKRSGKRAKKSGDAEKEEGGDLDRESGSDEDGSASESEALIKKKKKEKKKKEKKQKKKTSSDEDSSSSESSVVVTKKKKKAKKGKRK</sequence>
<feature type="compositionally biased region" description="Basic and acidic residues" evidence="1">
    <location>
        <begin position="181"/>
        <end position="198"/>
    </location>
</feature>
<feature type="compositionally biased region" description="Basic residues" evidence="1">
    <location>
        <begin position="213"/>
        <end position="229"/>
    </location>
</feature>
<dbReference type="CDD" id="cd00096">
    <property type="entry name" value="Ig"/>
    <property type="match status" value="1"/>
</dbReference>
<dbReference type="AlphaFoldDB" id="A0A8K0ETV0"/>